<name>A0AAV4FYG9_9GAST</name>
<evidence type="ECO:0000259" key="3">
    <source>
        <dbReference type="PROSITE" id="PS50030"/>
    </source>
</evidence>
<dbReference type="InterPro" id="IPR058666">
    <property type="entry name" value="SASH1/NUB1_homeodomain"/>
</dbReference>
<feature type="domain" description="UBA" evidence="3">
    <location>
        <begin position="490"/>
        <end position="530"/>
    </location>
</feature>
<comment type="caution">
    <text evidence="5">The sequence shown here is derived from an EMBL/GenBank/DDBJ whole genome shotgun (WGS) entry which is preliminary data.</text>
</comment>
<sequence length="628" mass="69359">MDAGRDLLVKQIRDCLNAEKIKLWMPPYTTPDRSKGESPDTLVVKYSEQFGASAEDVAHILEELRLHALAKLDEREKFQSHGLATLRVRIVGPIPADKASKKPLPLECKLDIAGSDLKDMVSAQYSLSPLLLKMICRGRVITERKTLEEQGIKNGSDIMAIVMTSSEAQIARKEAEVAEVEKTRQTAELLSARGDDDEDFDIQIADQNGKPLALPAEEKKALTLAMALHEKGRAALRTHKFSLALPLFLEADVEFSKCSSQILNSVDNYAILCLDIVWCYLQLKNLDQLPNADARLQASEAGFKRSYGEKMERLAALKGGTGTEQALLMRLYLLQGIVAFHKGDMREAGILFKRAEFVLTLLHVDENSLNEIMLMGFSEKEARLALRSKSGNVQGAVDFIMEKRKEKEEINKKSKQAWQQRVRGKKLGKTVSGAMVNVDHFDSLVSMDFPPGAAAEALRQADNSISLAIEVLNSRPELLALPDPESKKIDITDDMIQQVVSLGFEVEFARRALEISRGSIQRAVDQLLRSGGVLPALSSAASTSASASSASDSASFTSASSSESETSGAEDKEMQRQQRKEEKANLKSFMSDISEDFSDHLDLALVEEKDILQTYKALIKDWSTSRPA</sequence>
<accession>A0AAV4FYG9</accession>
<keyword evidence="6" id="KW-1185">Reference proteome</keyword>
<dbReference type="PANTHER" id="PTHR12948">
    <property type="entry name" value="NEDD8 ULTIMATE BUSTER-1 BS4 PROTEIN"/>
    <property type="match status" value="1"/>
</dbReference>
<dbReference type="InterPro" id="IPR009060">
    <property type="entry name" value="UBA-like_sf"/>
</dbReference>
<evidence type="ECO:0000256" key="2">
    <source>
        <dbReference type="SAM" id="MobiDB-lite"/>
    </source>
</evidence>
<feature type="compositionally biased region" description="Basic and acidic residues" evidence="2">
    <location>
        <begin position="569"/>
        <end position="585"/>
    </location>
</feature>
<dbReference type="InterPro" id="IPR000626">
    <property type="entry name" value="Ubiquitin-like_dom"/>
</dbReference>
<dbReference type="AlphaFoldDB" id="A0AAV4FYG9"/>
<dbReference type="SUPFAM" id="SSF46934">
    <property type="entry name" value="UBA-like"/>
    <property type="match status" value="3"/>
</dbReference>
<dbReference type="PANTHER" id="PTHR12948:SF3">
    <property type="entry name" value="NEDD8 ULTIMATE BUSTER 1"/>
    <property type="match status" value="1"/>
</dbReference>
<dbReference type="InterPro" id="IPR015940">
    <property type="entry name" value="UBA"/>
</dbReference>
<protein>
    <submittedName>
        <fullName evidence="5">NEDD8 ultimate buster 1-like</fullName>
    </submittedName>
</protein>
<feature type="region of interest" description="Disordered" evidence="2">
    <location>
        <begin position="548"/>
        <end position="585"/>
    </location>
</feature>
<keyword evidence="1" id="KW-0175">Coiled coil</keyword>
<dbReference type="Gene3D" id="1.10.8.10">
    <property type="entry name" value="DNA helicase RuvA subunit, C-terminal domain"/>
    <property type="match status" value="3"/>
</dbReference>
<dbReference type="CDD" id="cd14291">
    <property type="entry name" value="UBA1_NUB1_like"/>
    <property type="match status" value="1"/>
</dbReference>
<dbReference type="Proteomes" id="UP000762676">
    <property type="component" value="Unassembled WGS sequence"/>
</dbReference>
<evidence type="ECO:0000259" key="4">
    <source>
        <dbReference type="PROSITE" id="PS50053"/>
    </source>
</evidence>
<dbReference type="SUPFAM" id="SSF54236">
    <property type="entry name" value="Ubiquitin-like"/>
    <property type="match status" value="1"/>
</dbReference>
<feature type="domain" description="UBA" evidence="3">
    <location>
        <begin position="363"/>
        <end position="403"/>
    </location>
</feature>
<dbReference type="Pfam" id="PF26285">
    <property type="entry name" value="SASH1_Homeodomain"/>
    <property type="match status" value="1"/>
</dbReference>
<dbReference type="InterPro" id="IPR039749">
    <property type="entry name" value="NUB1"/>
</dbReference>
<dbReference type="PROSITE" id="PS50030">
    <property type="entry name" value="UBA"/>
    <property type="match status" value="2"/>
</dbReference>
<dbReference type="Pfam" id="PF18037">
    <property type="entry name" value="Ubiquitin_5"/>
    <property type="match status" value="1"/>
</dbReference>
<feature type="compositionally biased region" description="Low complexity" evidence="2">
    <location>
        <begin position="548"/>
        <end position="567"/>
    </location>
</feature>
<dbReference type="Gene3D" id="3.10.20.90">
    <property type="entry name" value="Phosphatidylinositol 3-kinase Catalytic Subunit, Chain A, domain 1"/>
    <property type="match status" value="1"/>
</dbReference>
<dbReference type="Pfam" id="PF00627">
    <property type="entry name" value="UBA"/>
    <property type="match status" value="2"/>
</dbReference>
<dbReference type="SMART" id="SM00165">
    <property type="entry name" value="UBA"/>
    <property type="match status" value="3"/>
</dbReference>
<gene>
    <name evidence="5" type="ORF">ElyMa_005844600</name>
</gene>
<dbReference type="InterPro" id="IPR041207">
    <property type="entry name" value="NUB1_ubiquitin-like_dom"/>
</dbReference>
<dbReference type="GO" id="GO:2000058">
    <property type="term" value="P:regulation of ubiquitin-dependent protein catabolic process"/>
    <property type="evidence" value="ECO:0007669"/>
    <property type="project" value="TreeGrafter"/>
</dbReference>
<evidence type="ECO:0000313" key="6">
    <source>
        <dbReference type="Proteomes" id="UP000762676"/>
    </source>
</evidence>
<feature type="domain" description="Ubiquitin-like" evidence="4">
    <location>
        <begin position="84"/>
        <end position="167"/>
    </location>
</feature>
<organism evidence="5 6">
    <name type="scientific">Elysia marginata</name>
    <dbReference type="NCBI Taxonomy" id="1093978"/>
    <lineage>
        <taxon>Eukaryota</taxon>
        <taxon>Metazoa</taxon>
        <taxon>Spiralia</taxon>
        <taxon>Lophotrochozoa</taxon>
        <taxon>Mollusca</taxon>
        <taxon>Gastropoda</taxon>
        <taxon>Heterobranchia</taxon>
        <taxon>Euthyneura</taxon>
        <taxon>Panpulmonata</taxon>
        <taxon>Sacoglossa</taxon>
        <taxon>Placobranchoidea</taxon>
        <taxon>Plakobranchidae</taxon>
        <taxon>Elysia</taxon>
    </lineage>
</organism>
<dbReference type="InterPro" id="IPR029071">
    <property type="entry name" value="Ubiquitin-like_domsf"/>
</dbReference>
<evidence type="ECO:0000256" key="1">
    <source>
        <dbReference type="SAM" id="Coils"/>
    </source>
</evidence>
<dbReference type="PROSITE" id="PS50053">
    <property type="entry name" value="UBIQUITIN_2"/>
    <property type="match status" value="1"/>
</dbReference>
<dbReference type="EMBL" id="BMAT01011731">
    <property type="protein sequence ID" value="GFR78199.1"/>
    <property type="molecule type" value="Genomic_DNA"/>
</dbReference>
<reference evidence="5 6" key="1">
    <citation type="journal article" date="2021" name="Elife">
        <title>Chloroplast acquisition without the gene transfer in kleptoplastic sea slugs, Plakobranchus ocellatus.</title>
        <authorList>
            <person name="Maeda T."/>
            <person name="Takahashi S."/>
            <person name="Yoshida T."/>
            <person name="Shimamura S."/>
            <person name="Takaki Y."/>
            <person name="Nagai Y."/>
            <person name="Toyoda A."/>
            <person name="Suzuki Y."/>
            <person name="Arimoto A."/>
            <person name="Ishii H."/>
            <person name="Satoh N."/>
            <person name="Nishiyama T."/>
            <person name="Hasebe M."/>
            <person name="Maruyama T."/>
            <person name="Minagawa J."/>
            <person name="Obokata J."/>
            <person name="Shigenobu S."/>
        </authorList>
    </citation>
    <scope>NUCLEOTIDE SEQUENCE [LARGE SCALE GENOMIC DNA]</scope>
</reference>
<dbReference type="CDD" id="cd17062">
    <property type="entry name" value="Ubl_NUB1"/>
    <property type="match status" value="1"/>
</dbReference>
<evidence type="ECO:0000313" key="5">
    <source>
        <dbReference type="EMBL" id="GFR78199.1"/>
    </source>
</evidence>
<proteinExistence type="predicted"/>
<feature type="coiled-coil region" evidence="1">
    <location>
        <begin position="163"/>
        <end position="190"/>
    </location>
</feature>